<comment type="caution">
    <text evidence="1">The sequence shown here is derived from an EMBL/GenBank/DDBJ whole genome shotgun (WGS) entry which is preliminary data.</text>
</comment>
<evidence type="ECO:0000313" key="1">
    <source>
        <dbReference type="EMBL" id="GAI82434.1"/>
    </source>
</evidence>
<reference evidence="1" key="1">
    <citation type="journal article" date="2014" name="Front. Microbiol.">
        <title>High frequency of phylogenetically diverse reductive dehalogenase-homologous genes in deep subseafloor sedimentary metagenomes.</title>
        <authorList>
            <person name="Kawai M."/>
            <person name="Futagami T."/>
            <person name="Toyoda A."/>
            <person name="Takaki Y."/>
            <person name="Nishi S."/>
            <person name="Hori S."/>
            <person name="Arai W."/>
            <person name="Tsubouchi T."/>
            <person name="Morono Y."/>
            <person name="Uchiyama I."/>
            <person name="Ito T."/>
            <person name="Fujiyama A."/>
            <person name="Inagaki F."/>
            <person name="Takami H."/>
        </authorList>
    </citation>
    <scope>NUCLEOTIDE SEQUENCE</scope>
    <source>
        <strain evidence="1">Expedition CK06-06</strain>
    </source>
</reference>
<organism evidence="1">
    <name type="scientific">marine sediment metagenome</name>
    <dbReference type="NCBI Taxonomy" id="412755"/>
    <lineage>
        <taxon>unclassified sequences</taxon>
        <taxon>metagenomes</taxon>
        <taxon>ecological metagenomes</taxon>
    </lineage>
</organism>
<name>X1TQX1_9ZZZZ</name>
<dbReference type="EMBL" id="BARW01010950">
    <property type="protein sequence ID" value="GAI82434.1"/>
    <property type="molecule type" value="Genomic_DNA"/>
</dbReference>
<sequence length="47" mass="5633">MKEIERLKNVVKQRKERIQSILNGIDEGVRRVKAKRQERTGKPYPQQ</sequence>
<accession>X1TQX1</accession>
<gene>
    <name evidence="1" type="ORF">S12H4_21323</name>
</gene>
<dbReference type="AlphaFoldDB" id="X1TQX1"/>
<proteinExistence type="predicted"/>
<protein>
    <submittedName>
        <fullName evidence="1">Uncharacterized protein</fullName>
    </submittedName>
</protein>